<feature type="domain" description="FAD-binding" evidence="6">
    <location>
        <begin position="21"/>
        <end position="376"/>
    </location>
</feature>
<dbReference type="EMBL" id="LLXE01000501">
    <property type="protein sequence ID" value="KUM56362.1"/>
    <property type="molecule type" value="Genomic_DNA"/>
</dbReference>
<comment type="similarity">
    <text evidence="1">Belongs to the paxM FAD-dependent monooxygenase family.</text>
</comment>
<dbReference type="FunFam" id="2.40.400.10:FF:000001">
    <property type="entry name" value="FAD binding domain protein"/>
    <property type="match status" value="1"/>
</dbReference>
<evidence type="ECO:0000256" key="4">
    <source>
        <dbReference type="ARBA" id="ARBA00023002"/>
    </source>
</evidence>
<evidence type="ECO:0000313" key="7">
    <source>
        <dbReference type="EMBL" id="KUM56362.1"/>
    </source>
</evidence>
<dbReference type="SUPFAM" id="SSF54373">
    <property type="entry name" value="FAD-linked reductases, C-terminal domain"/>
    <property type="match status" value="1"/>
</dbReference>
<proteinExistence type="inferred from homology"/>
<dbReference type="PANTHER" id="PTHR13789:SF317">
    <property type="entry name" value="FAD-BINDING DOMAIN-CONTAINING PROTEIN-RELATED"/>
    <property type="match status" value="1"/>
</dbReference>
<dbReference type="InterPro" id="IPR023375">
    <property type="entry name" value="ADC_dom_sf"/>
</dbReference>
<dbReference type="AlphaFoldDB" id="A0A117NKP1"/>
<reference evidence="7 8" key="1">
    <citation type="submission" date="2015-10" db="EMBL/GenBank/DDBJ databases">
        <title>Genome sequencing of Penicillium freii.</title>
        <authorList>
            <person name="Nguyen H.D."/>
            <person name="Visagie C.M."/>
            <person name="Seifert K.A."/>
        </authorList>
    </citation>
    <scope>NUCLEOTIDE SEQUENCE [LARGE SCALE GENOMIC DNA]</scope>
    <source>
        <strain evidence="7 8">DAOM 242723</strain>
    </source>
</reference>
<keyword evidence="2" id="KW-0285">Flavoprotein</keyword>
<dbReference type="PRINTS" id="PR00420">
    <property type="entry name" value="RNGMNOXGNASE"/>
</dbReference>
<gene>
    <name evidence="7" type="ORF">ACN42_g10860</name>
</gene>
<organism evidence="7 8">
    <name type="scientific">Penicillium freii</name>
    <dbReference type="NCBI Taxonomy" id="48697"/>
    <lineage>
        <taxon>Eukaryota</taxon>
        <taxon>Fungi</taxon>
        <taxon>Dikarya</taxon>
        <taxon>Ascomycota</taxon>
        <taxon>Pezizomycotina</taxon>
        <taxon>Eurotiomycetes</taxon>
        <taxon>Eurotiomycetidae</taxon>
        <taxon>Eurotiales</taxon>
        <taxon>Aspergillaceae</taxon>
        <taxon>Penicillium</taxon>
    </lineage>
</organism>
<evidence type="ECO:0000313" key="8">
    <source>
        <dbReference type="Proteomes" id="UP000055045"/>
    </source>
</evidence>
<dbReference type="SUPFAM" id="SSF160104">
    <property type="entry name" value="Acetoacetate decarboxylase-like"/>
    <property type="match status" value="1"/>
</dbReference>
<dbReference type="Pfam" id="PF01494">
    <property type="entry name" value="FAD_binding_3"/>
    <property type="match status" value="1"/>
</dbReference>
<accession>A0A117NKP1</accession>
<dbReference type="InterPro" id="IPR050493">
    <property type="entry name" value="FAD-dep_Monooxygenase_BioMet"/>
</dbReference>
<name>A0A117NKP1_PENFR</name>
<dbReference type="Gene3D" id="3.50.50.60">
    <property type="entry name" value="FAD/NAD(P)-binding domain"/>
    <property type="match status" value="1"/>
</dbReference>
<dbReference type="GO" id="GO:0071949">
    <property type="term" value="F:FAD binding"/>
    <property type="evidence" value="ECO:0007669"/>
    <property type="project" value="InterPro"/>
</dbReference>
<evidence type="ECO:0000256" key="2">
    <source>
        <dbReference type="ARBA" id="ARBA00022630"/>
    </source>
</evidence>
<keyword evidence="8" id="KW-1185">Reference proteome</keyword>
<evidence type="ECO:0000256" key="5">
    <source>
        <dbReference type="ARBA" id="ARBA00023033"/>
    </source>
</evidence>
<evidence type="ECO:0000256" key="1">
    <source>
        <dbReference type="ARBA" id="ARBA00007992"/>
    </source>
</evidence>
<dbReference type="PANTHER" id="PTHR13789">
    <property type="entry name" value="MONOOXYGENASE"/>
    <property type="match status" value="1"/>
</dbReference>
<dbReference type="Gene3D" id="2.40.400.10">
    <property type="entry name" value="Acetoacetate decarboxylase-like"/>
    <property type="match status" value="1"/>
</dbReference>
<dbReference type="InterPro" id="IPR036188">
    <property type="entry name" value="FAD/NAD-bd_sf"/>
</dbReference>
<keyword evidence="4" id="KW-0560">Oxidoreductase</keyword>
<comment type="caution">
    <text evidence="7">The sequence shown here is derived from an EMBL/GenBank/DDBJ whole genome shotgun (WGS) entry which is preliminary data.</text>
</comment>
<dbReference type="SUPFAM" id="SSF51905">
    <property type="entry name" value="FAD/NAD(P)-binding domain"/>
    <property type="match status" value="1"/>
</dbReference>
<sequence>MTTTNGISSHAHASDETRPLKVLIVGAGIGGLTAAIALRNQGHDIQIFEKSHLATETGAAIHLAPNANGLLRRLGIFAEQFGANPMERLTEYSATGELQREIDLTESNKKWQHPWLLAHRIDLHNNLTKIATTATKTHNAIPLRTGSRIAQVDAETATIMLDDGSQFQGDVVLGADGVHSVIRHAVPGGQVRPECRGKSAFRFLVSKEAAVNDPITAKLVQHPGELSIWYGRDSRIIMYPTSHNTILNFVMIHPENESATDTDGSWGEQGNLEKMLQIFDGFDPTILRLLGKADPQSVKVWKLLDMDLIPQWNHHRLVLLGDAAHPFLPHQGQGGGVAIEDAISLAVVLSPGIQAAEVPKRLKLYHDIRHERATRIQGYSRIIGEDRTDEKQLDMYGFTNFNFGHDEWDNSTQRLREWTWNQIPNPYWRMPIAFGPMPGPRQTHLGVPRDGTKSKFTTASIKFKTSRTVLQNLFPPGRKGWRFTSPGTIAYASFSQTTLNNMEWLGGSGYKHIGFYIHGVEYVKDDGSVIKGTYLPILFESLTDPIVSGREELGMPKLYTSVDVYRRSSSYRIRTGWEGALWGNFLLEDLVEVDPSTTTGALSGEADAGILAYKYLPKSGRANKSIPAEEYAIFDPFSKAVPTPRPQRVYTTNKASIQIDALDWQQLPTLYHVISRLAEVPVFEIVGAKLVEGEGVPDVSGAAPIE</sequence>
<protein>
    <recommendedName>
        <fullName evidence="6">FAD-binding domain-containing protein</fullName>
    </recommendedName>
</protein>
<dbReference type="Proteomes" id="UP000055045">
    <property type="component" value="Unassembled WGS sequence"/>
</dbReference>
<dbReference type="GO" id="GO:0004497">
    <property type="term" value="F:monooxygenase activity"/>
    <property type="evidence" value="ECO:0007669"/>
    <property type="project" value="UniProtKB-KW"/>
</dbReference>
<dbReference type="InterPro" id="IPR002938">
    <property type="entry name" value="FAD-bd"/>
</dbReference>
<evidence type="ECO:0000256" key="3">
    <source>
        <dbReference type="ARBA" id="ARBA00022827"/>
    </source>
</evidence>
<dbReference type="STRING" id="48697.A0A117NKP1"/>
<keyword evidence="3" id="KW-0274">FAD</keyword>
<keyword evidence="5" id="KW-0503">Monooxygenase</keyword>
<evidence type="ECO:0000259" key="6">
    <source>
        <dbReference type="Pfam" id="PF01494"/>
    </source>
</evidence>